<evidence type="ECO:0008006" key="3">
    <source>
        <dbReference type="Google" id="ProtNLM"/>
    </source>
</evidence>
<dbReference type="InterPro" id="IPR006530">
    <property type="entry name" value="YD"/>
</dbReference>
<evidence type="ECO:0000313" key="1">
    <source>
        <dbReference type="EMBL" id="TKC60281.1"/>
    </source>
</evidence>
<dbReference type="RefSeq" id="WP_136880818.1">
    <property type="nucleotide sequence ID" value="NZ_SWDX01000005.1"/>
</dbReference>
<organism evidence="1 2">
    <name type="scientific">Pedobacter hiemivivus</name>
    <dbReference type="NCBI Taxonomy" id="2530454"/>
    <lineage>
        <taxon>Bacteria</taxon>
        <taxon>Pseudomonadati</taxon>
        <taxon>Bacteroidota</taxon>
        <taxon>Sphingobacteriia</taxon>
        <taxon>Sphingobacteriales</taxon>
        <taxon>Sphingobacteriaceae</taxon>
        <taxon>Pedobacter</taxon>
    </lineage>
</organism>
<dbReference type="Proteomes" id="UP000309594">
    <property type="component" value="Unassembled WGS sequence"/>
</dbReference>
<dbReference type="EMBL" id="SWDX01000005">
    <property type="protein sequence ID" value="TKC60281.1"/>
    <property type="molecule type" value="Genomic_DNA"/>
</dbReference>
<name>A0A4U1G8W9_9SPHI</name>
<gene>
    <name evidence="1" type="ORF">FBD94_15355</name>
</gene>
<evidence type="ECO:0000313" key="2">
    <source>
        <dbReference type="Proteomes" id="UP000309594"/>
    </source>
</evidence>
<dbReference type="NCBIfam" id="TIGR01643">
    <property type="entry name" value="YD_repeat_2x"/>
    <property type="match status" value="1"/>
</dbReference>
<protein>
    <recommendedName>
        <fullName evidence="3">RHS repeat protein</fullName>
    </recommendedName>
</protein>
<comment type="caution">
    <text evidence="1">The sequence shown here is derived from an EMBL/GenBank/DDBJ whole genome shotgun (WGS) entry which is preliminary data.</text>
</comment>
<dbReference type="AlphaFoldDB" id="A0A4U1G8W9"/>
<proteinExistence type="predicted"/>
<accession>A0A4U1G8W9</accession>
<sequence>MKRYYYLLIFLLLSGVELMAQENSIGLPSPNNRFLGIASAGAEIGVDLYTGTAQINIPVTSLSSGQMTIPVSLSYVGARGIKIQDYASQVGLGWQLNAGGSITRVVRGFPDDSSNGYLGGYWGYLGGYWAKRIGDAIRSNSALPEEVSPHASISGGFLGIGGGIKYKSATADGEPDIFYIKTPFFSAQFVFDEDGKPVFSNSTNLRITTYSGECQNGFIAIDGSGTQYYFGTSPSSVEKNGNSYISSWYLDKIVSANQAETINFEYATGNTYNLKRYYSVIYNVGSDCEERISRNRSIDIVEPKYLSKIITEKGQVKFNYLFDRKDISYYARLASVDVMPANMIKEQSYHFDYNYFGTDENDFRLCLDQIRLKYSKDTKELPYKKFTYNRSLTLPAPTSDQFDFWGYYTLFPSGEDPLVVPSIREPNEVFAKTNVLTKVSDLANGETTISYGLNTYYDVALNQNKFVGGLRVTSISKQSPNIPALSVNYIYDDAGRSTGQILTNTYANLQVNTCSGWRNNHSESQSLTHDVNGNFVGYSKVKVLSGNGGYTVSNFTNFSDFPDKLNSISTLFSMTPNVVSSISNAYKRGLPLSETIFTASGNKISENLYEYAALNSTIENKAYGVRTEIIMADCGGTQCTSEITSRYWTNVENYRLVKTIQRNYDQLEQNNYAEVSNVYTYHPNKFQINNVRTTDSKGNIINKTSYYLGENNIPMLADDERSAHNVMRESNITSVLIHEKSTKNDIVTQVHYTYGILKNKTINLISSASYIGNQLVDQKHFEYDVNSRVIATKDNYGLSNAVGYDKSNMPVVKISNAINNKYVSYTDNYVKRTKTVAIPLVAAVNWAYYPSSPSSINKAEYKVTFTMEEYGEMELLSFGSPYQNWFADYTIFKNDCWGSILQSGGMYTTQSGDTQMDNSWGNNYKSQPDRFLQIPKTINLEKGSYTIKLYDVICQTAQHGKSPAGELKFSYRGIDLVSRDSIITGKSEFFYEGFEPKTVASDQEIIKAYSGRGYHTGKYRVPFKVTDLVDGVYYLISYRYYSKGSWIGVSKLYYDNMILQDGIAVDYISIVPLSLNRPSNEYYFQDFEDQPAPPVVPKAIPYAGKGGHHGVYRVPFDADPNRRYKIDYYYYADGNWNYKIKDYYNNMTLEDGTDIDEVRVYPEDALITTYTFDPFFGKTSETDSFGNTTFYEYDGLGRVIHIRDRNRNIVQKFEHHYKDQ</sequence>
<reference evidence="1 2" key="1">
    <citation type="submission" date="2019-04" db="EMBL/GenBank/DDBJ databases">
        <title>Pedobacter sp. RP-1-16 sp. nov., isolated from Arctic soil.</title>
        <authorList>
            <person name="Dahal R.H."/>
            <person name="Kim D.-U."/>
        </authorList>
    </citation>
    <scope>NUCLEOTIDE SEQUENCE [LARGE SCALE GENOMIC DNA]</scope>
    <source>
        <strain evidence="1 2">RP-1-16</strain>
    </source>
</reference>